<feature type="coiled-coil region" evidence="4">
    <location>
        <begin position="642"/>
        <end position="704"/>
    </location>
</feature>
<dbReference type="InterPro" id="IPR035965">
    <property type="entry name" value="PAS-like_dom_sf"/>
</dbReference>
<protein>
    <recommendedName>
        <fullName evidence="2">histidine kinase</fullName>
        <ecNumber evidence="2">2.7.13.3</ecNumber>
    </recommendedName>
</protein>
<dbReference type="Pfam" id="PF03705">
    <property type="entry name" value="CheR_N"/>
    <property type="match status" value="1"/>
</dbReference>
<reference evidence="10 11" key="1">
    <citation type="journal article" date="2013" name="Stand. Genomic Sci.">
        <title>Genomic Encyclopedia of Type Strains, Phase I: The one thousand microbial genomes (KMG-I) project.</title>
        <authorList>
            <person name="Kyrpides N.C."/>
            <person name="Woyke T."/>
            <person name="Eisen J.A."/>
            <person name="Garrity G."/>
            <person name="Lilburn T.G."/>
            <person name="Beck B.J."/>
            <person name="Whitman W.B."/>
            <person name="Hugenholtz P."/>
            <person name="Klenk H.P."/>
        </authorList>
    </citation>
    <scope>NUCLEOTIDE SEQUENCE [LARGE SCALE GENOMIC DNA]</scope>
    <source>
        <strain evidence="10 11">DSM 13484</strain>
    </source>
</reference>
<dbReference type="SMART" id="SM00388">
    <property type="entry name" value="HisKA"/>
    <property type="match status" value="1"/>
</dbReference>
<dbReference type="SUPFAM" id="SSF47757">
    <property type="entry name" value="Chemotaxis receptor methyltransferase CheR, N-terminal domain"/>
    <property type="match status" value="1"/>
</dbReference>
<dbReference type="InterPro" id="IPR000673">
    <property type="entry name" value="Sig_transdc_resp-reg_Me-estase"/>
</dbReference>
<dbReference type="Pfam" id="PF01739">
    <property type="entry name" value="CheR"/>
    <property type="match status" value="1"/>
</dbReference>
<dbReference type="InterPro" id="IPR022642">
    <property type="entry name" value="CheR_C"/>
</dbReference>
<dbReference type="Gene3D" id="3.30.565.10">
    <property type="entry name" value="Histidine kinase-like ATPase, C-terminal domain"/>
    <property type="match status" value="1"/>
</dbReference>
<keyword evidence="3" id="KW-0145">Chemotaxis</keyword>
<feature type="domain" description="PAC" evidence="7">
    <location>
        <begin position="1064"/>
        <end position="1116"/>
    </location>
</feature>
<dbReference type="PROSITE" id="PS50122">
    <property type="entry name" value="CHEB"/>
    <property type="match status" value="1"/>
</dbReference>
<dbReference type="InterPro" id="IPR050903">
    <property type="entry name" value="Bact_Chemotaxis_MeTrfase"/>
</dbReference>
<dbReference type="Gene3D" id="1.10.287.130">
    <property type="match status" value="1"/>
</dbReference>
<evidence type="ECO:0000256" key="3">
    <source>
        <dbReference type="PROSITE-ProRule" id="PRU00050"/>
    </source>
</evidence>
<dbReference type="PANTHER" id="PTHR24422:SF27">
    <property type="entry name" value="PROTEIN-GLUTAMATE O-METHYLTRANSFERASE"/>
    <property type="match status" value="1"/>
</dbReference>
<dbReference type="EMBL" id="VLLG01000006">
    <property type="protein sequence ID" value="TWI82518.1"/>
    <property type="molecule type" value="Genomic_DNA"/>
</dbReference>
<dbReference type="GO" id="GO:0008757">
    <property type="term" value="F:S-adenosylmethionine-dependent methyltransferase activity"/>
    <property type="evidence" value="ECO:0007669"/>
    <property type="project" value="InterPro"/>
</dbReference>
<dbReference type="PROSITE" id="PS50112">
    <property type="entry name" value="PAS"/>
    <property type="match status" value="1"/>
</dbReference>
<dbReference type="Pfam" id="PF13596">
    <property type="entry name" value="PAS_10"/>
    <property type="match status" value="1"/>
</dbReference>
<dbReference type="InterPro" id="IPR003661">
    <property type="entry name" value="HisK_dim/P_dom"/>
</dbReference>
<evidence type="ECO:0000256" key="2">
    <source>
        <dbReference type="ARBA" id="ARBA00012438"/>
    </source>
</evidence>
<dbReference type="PRINTS" id="PR00996">
    <property type="entry name" value="CHERMTFRASE"/>
</dbReference>
<dbReference type="PANTHER" id="PTHR24422">
    <property type="entry name" value="CHEMOTAXIS PROTEIN METHYLTRANSFERASE"/>
    <property type="match status" value="1"/>
</dbReference>
<dbReference type="GO" id="GO:0005737">
    <property type="term" value="C:cytoplasm"/>
    <property type="evidence" value="ECO:0007669"/>
    <property type="project" value="InterPro"/>
</dbReference>
<dbReference type="InterPro" id="IPR029063">
    <property type="entry name" value="SAM-dependent_MTases_sf"/>
</dbReference>
<dbReference type="GO" id="GO:0000155">
    <property type="term" value="F:phosphorelay sensor kinase activity"/>
    <property type="evidence" value="ECO:0007669"/>
    <property type="project" value="InterPro"/>
</dbReference>
<dbReference type="PROSITE" id="PS50113">
    <property type="entry name" value="PAC"/>
    <property type="match status" value="2"/>
</dbReference>
<comment type="caution">
    <text evidence="10">The sequence shown here is derived from an EMBL/GenBank/DDBJ whole genome shotgun (WGS) entry which is preliminary data.</text>
</comment>
<sequence>MFLLKHNTLQQDDNYIVGVGASAGGLEAINEFFDHIPDNGHMSFIVVQHLSSDYKSLLVELLAKHTHMPVEEARHRQQVEAGKVYVIPNNKELTVHNGLLVLKKKGADKGPNTAIDTLFQSLARDQRNYAVAVLLSGTGTDGTRGIAAIKSYGGFVLVQAPDTARFDGMPKSAIESGYADLVVPPAEMYNQIGNYIDGILPLETPQSRQHNEFIQSILTTVYKKTGYDFLQYKQPTILRRIARRMQVVRQDSVNGYEQFIKANEEEPGLLAKEFFIGVTGFFRDKDAFTTLYREVILKLVESKENHETLKVWVTACSTGQEAYTMAILVDMAQQQLDKLLDVKIFATDIDRTAIETAAKGKYPYNQLLGLEPKVLKGYFTEVEDGMCIIPRIRKQVVFAAHDILKDPPFIRNDLVSCRNLLIYLNPPLQENVLATLSFALNPGGFLFLGTSENPAPLRRGFEEVDDKWKIYRRTADLHGYTRKTGATRSKAAVIAPQPLKSRIDTMLAEDFRKVLAERLGYAAIYINENYEIKEALGNFRKYLSLPDKLSTLQFLKMAPPELSGVLSTVLRKCIRDQKSQEARHIKVRAGEMQQLVDVFVYPPRETAHGGHLLVVLADSIAEAEHVPVRLEDDSLLHKDQYVQQLEDELRETRSNLQMAVEGLETANEELQSSNEELQSANEELQSSNEELQSLNEELHTLNTEHQLRIRELVELNDDISNYLQSSLIGQIFLDQHLRIRRFNKAATAVINIIESDIGRPIEHITHHIRASTFSEDIRKVNRTGAVIEREIELSNGAVCLIRILPYIRQDKVRDGLVITLVDVSATKNLNSLVKSVFDASSNPIFVFETVRKEGQILDFTCTLANYTAYRIMGKGVHEGPLSLKQDLPELAGGSLFRKYSEVVGTGNPASVEIHFSRNGTRYWFQAGISKKQDGFALLLSDISKRKEAEERLRKSYNELLAAKESLRELNDQLEQKIRERTRDLEVSEERFRLVASLTNDVIWDWHFAGNTLWWSESYYELFGFSGEDEEVRRHAFRLQHIHPEDLPRVEAAFHSVLQGGDPEFKVAYRYRKHDGEYAHVLDRGTLLTDEQGRPYRMIGAMVDVTSLEKSSQQLEHTNAELQSLIQQFRFVTDFIPQMVWSVRPDGYVDFYNRQWYEYTGLDYERSKGQGWVSVLHPEDAPHALQYWERCRLTGETYAVEYRLRRHDGVYRWFLSRAQPMHGEQGHVIKWFGSCTDIHDQKIAERLLEEKVQERTRELKLLNKRLEASNTDLMQFASVASHDLKEPLRKIHLFSGLLKDQFQQEVKGGAASYIDRIIGASARATNLINDVLSYSRLSSDNLFEQVNLGQVLRDILQDLELVINESQAQIQAGNLPVIHAVPGQMRQLFQNIITNSLKFHKPGEPPVITITCELLGKPDSYPELKDTKGHLFEIRIKDQGIGFDGKYAKKIFSLFQRLNSKEQYEGTGIGLAIANKIVERHHGLIIADGRENEGAEFIIVLPAEQPRQPDTPAGVSFI</sequence>
<gene>
    <name evidence="10" type="ORF">LX66_5092</name>
</gene>
<dbReference type="SMART" id="SM00086">
    <property type="entry name" value="PAC"/>
    <property type="match status" value="2"/>
</dbReference>
<dbReference type="InterPro" id="IPR022641">
    <property type="entry name" value="CheR_N"/>
</dbReference>
<feature type="active site" evidence="3">
    <location>
        <position position="141"/>
    </location>
</feature>
<feature type="domain" description="CheR-type methyltransferase" evidence="9">
    <location>
        <begin position="221"/>
        <end position="452"/>
    </location>
</feature>
<dbReference type="CDD" id="cd00130">
    <property type="entry name" value="PAS"/>
    <property type="match status" value="2"/>
</dbReference>
<dbReference type="Pfam" id="PF00512">
    <property type="entry name" value="HisKA"/>
    <property type="match status" value="1"/>
</dbReference>
<dbReference type="SUPFAM" id="SSF53335">
    <property type="entry name" value="S-adenosyl-L-methionine-dependent methyltransferases"/>
    <property type="match status" value="1"/>
</dbReference>
<evidence type="ECO:0000259" key="6">
    <source>
        <dbReference type="PROSITE" id="PS50112"/>
    </source>
</evidence>
<dbReference type="SMART" id="SM00091">
    <property type="entry name" value="PAS"/>
    <property type="match status" value="3"/>
</dbReference>
<evidence type="ECO:0000256" key="1">
    <source>
        <dbReference type="ARBA" id="ARBA00000085"/>
    </source>
</evidence>
<dbReference type="InterPro" id="IPR036097">
    <property type="entry name" value="HisK_dim/P_sf"/>
</dbReference>
<evidence type="ECO:0000259" key="8">
    <source>
        <dbReference type="PROSITE" id="PS50122"/>
    </source>
</evidence>
<dbReference type="Pfam" id="PF01339">
    <property type="entry name" value="CheB_methylest"/>
    <property type="match status" value="1"/>
</dbReference>
<feature type="active site" evidence="3">
    <location>
        <position position="22"/>
    </location>
</feature>
<dbReference type="InterPro" id="IPR005467">
    <property type="entry name" value="His_kinase_dom"/>
</dbReference>
<keyword evidence="4" id="KW-0175">Coiled coil</keyword>
<dbReference type="InterPro" id="IPR000780">
    <property type="entry name" value="CheR_MeTrfase"/>
</dbReference>
<evidence type="ECO:0000259" key="9">
    <source>
        <dbReference type="PROSITE" id="PS50123"/>
    </source>
</evidence>
<evidence type="ECO:0000256" key="4">
    <source>
        <dbReference type="SAM" id="Coils"/>
    </source>
</evidence>
<name>A0A562SMS6_CHIJA</name>
<dbReference type="GO" id="GO:0008984">
    <property type="term" value="F:protein-glutamate methylesterase activity"/>
    <property type="evidence" value="ECO:0007669"/>
    <property type="project" value="InterPro"/>
</dbReference>
<accession>A0A562SMS6</accession>
<feature type="active site" evidence="3">
    <location>
        <position position="49"/>
    </location>
</feature>
<dbReference type="SUPFAM" id="SSF55874">
    <property type="entry name" value="ATPase domain of HSP90 chaperone/DNA topoisomerase II/histidine kinase"/>
    <property type="match status" value="1"/>
</dbReference>
<dbReference type="CDD" id="cd16434">
    <property type="entry name" value="CheB-CheR_fusion"/>
    <property type="match status" value="1"/>
</dbReference>
<dbReference type="PROSITE" id="PS50109">
    <property type="entry name" value="HIS_KIN"/>
    <property type="match status" value="1"/>
</dbReference>
<dbReference type="InterPro" id="IPR003594">
    <property type="entry name" value="HATPase_dom"/>
</dbReference>
<feature type="coiled-coil region" evidence="4">
    <location>
        <begin position="945"/>
        <end position="990"/>
    </location>
</feature>
<dbReference type="InterPro" id="IPR035909">
    <property type="entry name" value="CheB_C"/>
</dbReference>
<dbReference type="Proteomes" id="UP000316778">
    <property type="component" value="Unassembled WGS sequence"/>
</dbReference>
<evidence type="ECO:0000313" key="10">
    <source>
        <dbReference type="EMBL" id="TWI82518.1"/>
    </source>
</evidence>
<dbReference type="SUPFAM" id="SSF47384">
    <property type="entry name" value="Homodimeric domain of signal transducing histidine kinase"/>
    <property type="match status" value="1"/>
</dbReference>
<dbReference type="Pfam" id="PF02518">
    <property type="entry name" value="HATPase_c"/>
    <property type="match status" value="1"/>
</dbReference>
<keyword evidence="11" id="KW-1185">Reference proteome</keyword>
<feature type="domain" description="PAC" evidence="7">
    <location>
        <begin position="1197"/>
        <end position="1249"/>
    </location>
</feature>
<dbReference type="Pfam" id="PF08447">
    <property type="entry name" value="PAS_3"/>
    <property type="match status" value="2"/>
</dbReference>
<feature type="domain" description="Histidine kinase" evidence="5">
    <location>
        <begin position="1278"/>
        <end position="1504"/>
    </location>
</feature>
<dbReference type="FunFam" id="3.30.450.20:FF:000099">
    <property type="entry name" value="Sensory box sensor histidine kinase"/>
    <property type="match status" value="1"/>
</dbReference>
<comment type="catalytic activity">
    <reaction evidence="1">
        <text>ATP + protein L-histidine = ADP + protein N-phospho-L-histidine.</text>
        <dbReference type="EC" id="2.7.13.3"/>
    </reaction>
</comment>
<dbReference type="EC" id="2.7.13.3" evidence="2"/>
<dbReference type="RefSeq" id="WP_145718679.1">
    <property type="nucleotide sequence ID" value="NZ_BAAAFY010000006.1"/>
</dbReference>
<dbReference type="Gene3D" id="3.40.50.150">
    <property type="entry name" value="Vaccinia Virus protein VP39"/>
    <property type="match status" value="1"/>
</dbReference>
<dbReference type="SMART" id="SM00138">
    <property type="entry name" value="MeTrc"/>
    <property type="match status" value="1"/>
</dbReference>
<evidence type="ECO:0000313" key="11">
    <source>
        <dbReference type="Proteomes" id="UP000316778"/>
    </source>
</evidence>
<dbReference type="OrthoDB" id="9816309at2"/>
<dbReference type="GO" id="GO:0000156">
    <property type="term" value="F:phosphorelay response regulator activity"/>
    <property type="evidence" value="ECO:0007669"/>
    <property type="project" value="InterPro"/>
</dbReference>
<proteinExistence type="predicted"/>
<dbReference type="Gene3D" id="3.40.50.180">
    <property type="entry name" value="Methylesterase CheB, C-terminal domain"/>
    <property type="match status" value="1"/>
</dbReference>
<dbReference type="SUPFAM" id="SSF55785">
    <property type="entry name" value="PYP-like sensor domain (PAS domain)"/>
    <property type="match status" value="4"/>
</dbReference>
<organism evidence="10 11">
    <name type="scientific">Chitinophaga japonensis</name>
    <name type="common">Flexibacter japonensis</name>
    <dbReference type="NCBI Taxonomy" id="104662"/>
    <lineage>
        <taxon>Bacteria</taxon>
        <taxon>Pseudomonadati</taxon>
        <taxon>Bacteroidota</taxon>
        <taxon>Chitinophagia</taxon>
        <taxon>Chitinophagales</taxon>
        <taxon>Chitinophagaceae</taxon>
        <taxon>Chitinophaga</taxon>
    </lineage>
</organism>
<dbReference type="CDD" id="cd00082">
    <property type="entry name" value="HisKA"/>
    <property type="match status" value="1"/>
</dbReference>
<dbReference type="GO" id="GO:0006935">
    <property type="term" value="P:chemotaxis"/>
    <property type="evidence" value="ECO:0007669"/>
    <property type="project" value="UniProtKB-UniRule"/>
</dbReference>
<dbReference type="SMART" id="SM00387">
    <property type="entry name" value="HATPase_c"/>
    <property type="match status" value="1"/>
</dbReference>
<dbReference type="InterPro" id="IPR000014">
    <property type="entry name" value="PAS"/>
</dbReference>
<dbReference type="InterPro" id="IPR036890">
    <property type="entry name" value="HATPase_C_sf"/>
</dbReference>
<feature type="domain" description="CheB-type methylesterase" evidence="8">
    <location>
        <begin position="10"/>
        <end position="199"/>
    </location>
</feature>
<dbReference type="SUPFAM" id="SSF52738">
    <property type="entry name" value="Methylesterase CheB, C-terminal domain"/>
    <property type="match status" value="1"/>
</dbReference>
<dbReference type="InterPro" id="IPR013655">
    <property type="entry name" value="PAS_fold_3"/>
</dbReference>
<feature type="domain" description="PAS" evidence="6">
    <location>
        <begin position="987"/>
        <end position="1060"/>
    </location>
</feature>
<dbReference type="InterPro" id="IPR001610">
    <property type="entry name" value="PAC"/>
</dbReference>
<evidence type="ECO:0000259" key="5">
    <source>
        <dbReference type="PROSITE" id="PS50109"/>
    </source>
</evidence>
<evidence type="ECO:0000259" key="7">
    <source>
        <dbReference type="PROSITE" id="PS50113"/>
    </source>
</evidence>
<dbReference type="NCBIfam" id="TIGR00229">
    <property type="entry name" value="sensory_box"/>
    <property type="match status" value="2"/>
</dbReference>
<dbReference type="Gene3D" id="3.30.450.20">
    <property type="entry name" value="PAS domain"/>
    <property type="match status" value="4"/>
</dbReference>
<dbReference type="InterPro" id="IPR000700">
    <property type="entry name" value="PAS-assoc_C"/>
</dbReference>
<keyword evidence="3" id="KW-0378">Hydrolase</keyword>
<dbReference type="PROSITE" id="PS50123">
    <property type="entry name" value="CHER"/>
    <property type="match status" value="1"/>
</dbReference>